<evidence type="ECO:0000259" key="2">
    <source>
        <dbReference type="Pfam" id="PF02470"/>
    </source>
</evidence>
<dbReference type="PANTHER" id="PTHR33371:SF4">
    <property type="entry name" value="INTERMEMBRANE PHOSPHOLIPID TRANSPORT SYSTEM BINDING PROTEIN MLAD"/>
    <property type="match status" value="1"/>
</dbReference>
<dbReference type="Pfam" id="PF02470">
    <property type="entry name" value="MlaD"/>
    <property type="match status" value="1"/>
</dbReference>
<evidence type="ECO:0000256" key="1">
    <source>
        <dbReference type="SAM" id="MobiDB-lite"/>
    </source>
</evidence>
<organism evidence="3 4">
    <name type="scientific">Paraconexibacter antarcticus</name>
    <dbReference type="NCBI Taxonomy" id="2949664"/>
    <lineage>
        <taxon>Bacteria</taxon>
        <taxon>Bacillati</taxon>
        <taxon>Actinomycetota</taxon>
        <taxon>Thermoleophilia</taxon>
        <taxon>Solirubrobacterales</taxon>
        <taxon>Paraconexibacteraceae</taxon>
        <taxon>Paraconexibacter</taxon>
    </lineage>
</organism>
<name>A0ABY5DXW1_9ACTN</name>
<feature type="domain" description="Mce/MlaD" evidence="2">
    <location>
        <begin position="25"/>
        <end position="101"/>
    </location>
</feature>
<dbReference type="RefSeq" id="WP_254573514.1">
    <property type="nucleotide sequence ID" value="NZ_CP098502.1"/>
</dbReference>
<protein>
    <submittedName>
        <fullName evidence="3">MlaD family protein</fullName>
    </submittedName>
</protein>
<feature type="compositionally biased region" description="Low complexity" evidence="1">
    <location>
        <begin position="375"/>
        <end position="384"/>
    </location>
</feature>
<dbReference type="EMBL" id="CP098502">
    <property type="protein sequence ID" value="UTI66860.1"/>
    <property type="molecule type" value="Genomic_DNA"/>
</dbReference>
<reference evidence="3 4" key="1">
    <citation type="submission" date="2022-06" db="EMBL/GenBank/DDBJ databases">
        <title>Paraconexibacter antarcticus.</title>
        <authorList>
            <person name="Kim C.S."/>
        </authorList>
    </citation>
    <scope>NUCLEOTIDE SEQUENCE [LARGE SCALE GENOMIC DNA]</scope>
    <source>
        <strain evidence="3 4">02-257</strain>
    </source>
</reference>
<evidence type="ECO:0000313" key="4">
    <source>
        <dbReference type="Proteomes" id="UP001056035"/>
    </source>
</evidence>
<dbReference type="InterPro" id="IPR003399">
    <property type="entry name" value="Mce/MlaD"/>
</dbReference>
<proteinExistence type="predicted"/>
<dbReference type="PANTHER" id="PTHR33371">
    <property type="entry name" value="INTERMEMBRANE PHOSPHOLIPID TRANSPORT SYSTEM BINDING PROTEIN MLAD-RELATED"/>
    <property type="match status" value="1"/>
</dbReference>
<gene>
    <name evidence="3" type="ORF">NBH00_11775</name>
</gene>
<accession>A0ABY5DXW1</accession>
<dbReference type="Proteomes" id="UP001056035">
    <property type="component" value="Chromosome"/>
</dbReference>
<keyword evidence="4" id="KW-1185">Reference proteome</keyword>
<evidence type="ECO:0000313" key="3">
    <source>
        <dbReference type="EMBL" id="UTI66860.1"/>
    </source>
</evidence>
<feature type="region of interest" description="Disordered" evidence="1">
    <location>
        <begin position="375"/>
        <end position="399"/>
    </location>
</feature>
<dbReference type="InterPro" id="IPR052336">
    <property type="entry name" value="MlaD_Phospholipid_Transporter"/>
</dbReference>
<sequence>MLAAIVFVWLMGRFGGPSVSVGGSSYRVHVTVPDTEGLAKKSDVLTRGVKVGEVSAINIHGRTADIALSMLPRYRPIPAAARVRVGQKTLLGEAYVELTPPRRPGPSVPDGGRLAASSITDAVELDEALSAVGARARPAVRSSLGTFARGARSPVTSERLSATLGRLDGLTGQLRNLTSTLHGQSRTVAALVTDARPVLGELGDRQRQITDIVTAGRQTLAALGQRRTDLQTGLEQVPRTLVVARRSLVTLRPLLVEARPLLSDLRRAAPALTLALNDLRPVSTDAATVLARIGRLRRSADPVLKLAGPVIAEARPVARRLDPTLANLVPIVDYLEPRKKVLAAWFSQTAAFSQQGDAKGKFVRFGIFVDPATASSGNGSSQGNAYPAPGDQASNAPYARGSYPQLRAYMP</sequence>